<proteinExistence type="predicted"/>
<reference evidence="1" key="1">
    <citation type="submission" date="2022-03" db="EMBL/GenBank/DDBJ databases">
        <authorList>
            <person name="Martin H S."/>
        </authorList>
    </citation>
    <scope>NUCLEOTIDE SEQUENCE</scope>
</reference>
<dbReference type="EMBL" id="OW152828">
    <property type="protein sequence ID" value="CAH2044744.1"/>
    <property type="molecule type" value="Genomic_DNA"/>
</dbReference>
<evidence type="ECO:0000313" key="2">
    <source>
        <dbReference type="Proteomes" id="UP000837857"/>
    </source>
</evidence>
<gene>
    <name evidence="1" type="ORF">IPOD504_LOCUS4769</name>
</gene>
<organism evidence="1 2">
    <name type="scientific">Iphiclides podalirius</name>
    <name type="common">scarce swallowtail</name>
    <dbReference type="NCBI Taxonomy" id="110791"/>
    <lineage>
        <taxon>Eukaryota</taxon>
        <taxon>Metazoa</taxon>
        <taxon>Ecdysozoa</taxon>
        <taxon>Arthropoda</taxon>
        <taxon>Hexapoda</taxon>
        <taxon>Insecta</taxon>
        <taxon>Pterygota</taxon>
        <taxon>Neoptera</taxon>
        <taxon>Endopterygota</taxon>
        <taxon>Lepidoptera</taxon>
        <taxon>Glossata</taxon>
        <taxon>Ditrysia</taxon>
        <taxon>Papilionoidea</taxon>
        <taxon>Papilionidae</taxon>
        <taxon>Papilioninae</taxon>
        <taxon>Iphiclides</taxon>
    </lineage>
</organism>
<keyword evidence="2" id="KW-1185">Reference proteome</keyword>
<feature type="non-terminal residue" evidence="1">
    <location>
        <position position="1"/>
    </location>
</feature>
<accession>A0ABN8I449</accession>
<dbReference type="Proteomes" id="UP000837857">
    <property type="component" value="Chromosome 16"/>
</dbReference>
<evidence type="ECO:0000313" key="1">
    <source>
        <dbReference type="EMBL" id="CAH2044744.1"/>
    </source>
</evidence>
<sequence length="94" mass="10559">MGYLGVVKRRAFRRPPVGTHRSDSMSGRRSRVIDAYIRSRSSISLITTHRNILTDNADEISHPVPVYKQIFGAYQKRNGHPKACEAIVKRAAAP</sequence>
<protein>
    <submittedName>
        <fullName evidence="1">Uncharacterized protein</fullName>
    </submittedName>
</protein>
<name>A0ABN8I449_9NEOP</name>